<dbReference type="InterPro" id="IPR016979">
    <property type="entry name" value="DUF2129"/>
</dbReference>
<dbReference type="Proteomes" id="UP000076927">
    <property type="component" value="Chromosome"/>
</dbReference>
<sequence>MFKERSALIVWVSDLKQAKNLERYGNIHYISKKMQYVVMYMNAAGLEDTTKAMQKLSFVKKIEPSMRGEIKTEYNSNVPDKTSFYSY</sequence>
<organism evidence="2 3">
    <name type="scientific">Paenibacillus swuensis</name>
    <dbReference type="NCBI Taxonomy" id="1178515"/>
    <lineage>
        <taxon>Bacteria</taxon>
        <taxon>Bacillati</taxon>
        <taxon>Bacillota</taxon>
        <taxon>Bacilli</taxon>
        <taxon>Bacillales</taxon>
        <taxon>Paenibacillaceae</taxon>
        <taxon>Paenibacillus</taxon>
    </lineage>
</organism>
<dbReference type="PATRIC" id="fig|1178515.4.peg.3130"/>
<reference evidence="2 3" key="1">
    <citation type="submission" date="2015-01" db="EMBL/GenBank/DDBJ databases">
        <title>Paenibacillus swuensis/DY6/whole genome sequencing.</title>
        <authorList>
            <person name="Kim M.K."/>
            <person name="Srinivasan S."/>
            <person name="Lee J.-J."/>
        </authorList>
    </citation>
    <scope>NUCLEOTIDE SEQUENCE [LARGE SCALE GENOMIC DNA]</scope>
    <source>
        <strain evidence="2 3">DY6</strain>
    </source>
</reference>
<dbReference type="EMBL" id="CP011388">
    <property type="protein sequence ID" value="ANE47462.1"/>
    <property type="molecule type" value="Genomic_DNA"/>
</dbReference>
<dbReference type="PIRSF" id="PIRSF031653">
    <property type="entry name" value="UCP031653"/>
    <property type="match status" value="1"/>
</dbReference>
<evidence type="ECO:0000313" key="3">
    <source>
        <dbReference type="Proteomes" id="UP000076927"/>
    </source>
</evidence>
<keyword evidence="1" id="KW-0963">Cytoplasm</keyword>
<dbReference type="OrthoDB" id="2990788at2"/>
<dbReference type="STRING" id="1178515.SY83_15570"/>
<dbReference type="RefSeq" id="WP_068608161.1">
    <property type="nucleotide sequence ID" value="NZ_CP011388.1"/>
</dbReference>
<protein>
    <submittedName>
        <fullName evidence="2">Uncharacterized protein</fullName>
    </submittedName>
</protein>
<dbReference type="KEGG" id="pswu:SY83_15570"/>
<evidence type="ECO:0000313" key="2">
    <source>
        <dbReference type="EMBL" id="ANE47462.1"/>
    </source>
</evidence>
<keyword evidence="3" id="KW-1185">Reference proteome</keyword>
<name>A0A172TKG0_9BACL</name>
<dbReference type="AlphaFoldDB" id="A0A172TKG0"/>
<evidence type="ECO:0000256" key="1">
    <source>
        <dbReference type="ARBA" id="ARBA00022490"/>
    </source>
</evidence>
<proteinExistence type="predicted"/>
<gene>
    <name evidence="2" type="ORF">SY83_15570</name>
</gene>
<accession>A0A172TKG0</accession>
<dbReference type="Pfam" id="PF09902">
    <property type="entry name" value="DUF2129"/>
    <property type="match status" value="1"/>
</dbReference>